<evidence type="ECO:0000256" key="1">
    <source>
        <dbReference type="SAM" id="MobiDB-lite"/>
    </source>
</evidence>
<feature type="non-terminal residue" evidence="2">
    <location>
        <position position="1"/>
    </location>
</feature>
<dbReference type="Proteomes" id="UP000602905">
    <property type="component" value="Unassembled WGS sequence"/>
</dbReference>
<evidence type="ECO:0000313" key="2">
    <source>
        <dbReference type="EMBL" id="KAF8712273.1"/>
    </source>
</evidence>
<reference evidence="2" key="1">
    <citation type="submission" date="2020-09" db="EMBL/GenBank/DDBJ databases">
        <title>Comparative genome analyses of four rice-infecting Rhizoctonia solani isolates reveal extensive enrichment of homogalacturonan modification genes.</title>
        <authorList>
            <person name="Lee D.-Y."/>
            <person name="Jeon J."/>
            <person name="Kim K.-T."/>
            <person name="Cheong K."/>
            <person name="Song H."/>
            <person name="Choi G."/>
            <person name="Ko J."/>
            <person name="Opiyo S.O."/>
            <person name="Zuo S."/>
            <person name="Madhav S."/>
            <person name="Lee Y.-H."/>
            <person name="Wang G.-L."/>
        </authorList>
    </citation>
    <scope>NUCLEOTIDE SEQUENCE</scope>
    <source>
        <strain evidence="2">AG1-IA WGL</strain>
    </source>
</reference>
<accession>A0A8H7HZG4</accession>
<gene>
    <name evidence="2" type="ORF">RHS03_01178</name>
</gene>
<evidence type="ECO:0000313" key="3">
    <source>
        <dbReference type="Proteomes" id="UP000602905"/>
    </source>
</evidence>
<organism evidence="2 3">
    <name type="scientific">Rhizoctonia solani</name>
    <dbReference type="NCBI Taxonomy" id="456999"/>
    <lineage>
        <taxon>Eukaryota</taxon>
        <taxon>Fungi</taxon>
        <taxon>Dikarya</taxon>
        <taxon>Basidiomycota</taxon>
        <taxon>Agaricomycotina</taxon>
        <taxon>Agaricomycetes</taxon>
        <taxon>Cantharellales</taxon>
        <taxon>Ceratobasidiaceae</taxon>
        <taxon>Rhizoctonia</taxon>
    </lineage>
</organism>
<sequence length="745" mass="83161">YALQRQPRFEALKSWRALLVIDLLPTLLHFSLLLFTWSNYPFLLGSYIAGRVLRSLPIQGEDVKAHSSIIPTPESTGGRLEDSEDQETIKGTGKFKEPHNLPAVQAIAVETNEKGHEVEGARSPQSDEQQVADTSDASGESDSEAVRNWNALKWFLDHARSPADVNDVYQSLAVADPSDSFIRKLLDLKLKNPKHHSQVLDMGSEAIRQFNKTLSEDGKELILWSGSNAARYALLIAEIYPYVIDVIQQKATREQPTCGDRDIQGSPAWARSWGSLWNVNWARRIFSSNVTNTVDQEFEKAKSIHDNTFEAIINLWKHEQRPYFVASAYAGLVTAELKLASCAIRKLRVPPFVTTPGDAREDNKDEVCVDMDKQIPELTQLPFEEIHQMGLRRASLLLYYHINRQAPLGSASLRALLGAIDYPARSISPDKSNDTDITATSSTAPPELNATYKDKVKIGGISREHDFSPAVIDEEHGLLVCLITILGATDLPRKTQIAAVDALALVAPMLVEQWAITSELPRPHPNLVMSLYKERPSAPNLSEHIISQLKSFTEGVQNHWRSRGIGRLAYPLFVSLRNRSDASSEEAEMIDFLAGRPGLNGGWITWAARHSISDDMIKGKTDQHQNRAVSSTIYRIFLTMQREAKYSVLDGSALIDLASLIQFVCKYPPEGWKESVLTRFWPTVSQMIQHQDLDDLESPDVYDALERSLKDLAGIVEKPENGIRCSIEAMVELAVDNHASSTSPQ</sequence>
<feature type="compositionally biased region" description="Polar residues" evidence="1">
    <location>
        <begin position="123"/>
        <end position="140"/>
    </location>
</feature>
<feature type="region of interest" description="Disordered" evidence="1">
    <location>
        <begin position="113"/>
        <end position="143"/>
    </location>
</feature>
<protein>
    <submittedName>
        <fullName evidence="2">Uncharacterized protein</fullName>
    </submittedName>
</protein>
<comment type="caution">
    <text evidence="2">The sequence shown here is derived from an EMBL/GenBank/DDBJ whole genome shotgun (WGS) entry which is preliminary data.</text>
</comment>
<dbReference type="EMBL" id="JACYCD010000044">
    <property type="protein sequence ID" value="KAF8712273.1"/>
    <property type="molecule type" value="Genomic_DNA"/>
</dbReference>
<dbReference type="AlphaFoldDB" id="A0A8H7HZG4"/>
<name>A0A8H7HZG4_9AGAM</name>
<proteinExistence type="predicted"/>
<feature type="region of interest" description="Disordered" evidence="1">
    <location>
        <begin position="65"/>
        <end position="97"/>
    </location>
</feature>